<evidence type="ECO:0000256" key="3">
    <source>
        <dbReference type="PROSITE-ProRule" id="PRU00169"/>
    </source>
</evidence>
<dbReference type="SUPFAM" id="SSF52172">
    <property type="entry name" value="CheY-like"/>
    <property type="match status" value="1"/>
</dbReference>
<dbReference type="GO" id="GO:0000160">
    <property type="term" value="P:phosphorelay signal transduction system"/>
    <property type="evidence" value="ECO:0007669"/>
    <property type="project" value="InterPro"/>
</dbReference>
<keyword evidence="2 6" id="KW-0238">DNA-binding</keyword>
<dbReference type="SMART" id="SM00421">
    <property type="entry name" value="HTH_LUXR"/>
    <property type="match status" value="1"/>
</dbReference>
<keyword evidence="1 3" id="KW-0597">Phosphoprotein</keyword>
<evidence type="ECO:0000256" key="2">
    <source>
        <dbReference type="ARBA" id="ARBA00023125"/>
    </source>
</evidence>
<dbReference type="InterPro" id="IPR001789">
    <property type="entry name" value="Sig_transdc_resp-reg_receiver"/>
</dbReference>
<dbReference type="InterPro" id="IPR000792">
    <property type="entry name" value="Tscrpt_reg_LuxR_C"/>
</dbReference>
<dbReference type="SMART" id="SM00448">
    <property type="entry name" value="REC"/>
    <property type="match status" value="1"/>
</dbReference>
<dbReference type="AlphaFoldDB" id="A0A6V8LBP6"/>
<dbReference type="RefSeq" id="WP_246278156.1">
    <property type="nucleotide sequence ID" value="NZ_BAABJB010000013.1"/>
</dbReference>
<name>A0A6V8LBP6_9ACTN</name>
<gene>
    <name evidence="6" type="ORF">Prum_060800</name>
</gene>
<dbReference type="PROSITE" id="PS50043">
    <property type="entry name" value="HTH_LUXR_2"/>
    <property type="match status" value="1"/>
</dbReference>
<dbReference type="InterPro" id="IPR011006">
    <property type="entry name" value="CheY-like_superfamily"/>
</dbReference>
<organism evidence="6 7">
    <name type="scientific">Phytohabitans rumicis</name>
    <dbReference type="NCBI Taxonomy" id="1076125"/>
    <lineage>
        <taxon>Bacteria</taxon>
        <taxon>Bacillati</taxon>
        <taxon>Actinomycetota</taxon>
        <taxon>Actinomycetes</taxon>
        <taxon>Micromonosporales</taxon>
        <taxon>Micromonosporaceae</taxon>
    </lineage>
</organism>
<protein>
    <submittedName>
        <fullName evidence="6">DNA-binding response regulator</fullName>
    </submittedName>
</protein>
<evidence type="ECO:0000259" key="5">
    <source>
        <dbReference type="PROSITE" id="PS50110"/>
    </source>
</evidence>
<feature type="domain" description="HTH luxR-type" evidence="4">
    <location>
        <begin position="147"/>
        <end position="212"/>
    </location>
</feature>
<dbReference type="PANTHER" id="PTHR43214">
    <property type="entry name" value="TWO-COMPONENT RESPONSE REGULATOR"/>
    <property type="match status" value="1"/>
</dbReference>
<dbReference type="EMBL" id="BLPG01000001">
    <property type="protein sequence ID" value="GFJ92438.1"/>
    <property type="molecule type" value="Genomic_DNA"/>
</dbReference>
<dbReference type="CDD" id="cd06170">
    <property type="entry name" value="LuxR_C_like"/>
    <property type="match status" value="1"/>
</dbReference>
<dbReference type="Gene3D" id="3.40.50.2300">
    <property type="match status" value="1"/>
</dbReference>
<reference evidence="6 7" key="2">
    <citation type="submission" date="2020-03" db="EMBL/GenBank/DDBJ databases">
        <authorList>
            <person name="Ichikawa N."/>
            <person name="Kimura A."/>
            <person name="Kitahashi Y."/>
            <person name="Uohara A."/>
        </authorList>
    </citation>
    <scope>NUCLEOTIDE SEQUENCE [LARGE SCALE GENOMIC DNA]</scope>
    <source>
        <strain evidence="6 7">NBRC 108638</strain>
    </source>
</reference>
<evidence type="ECO:0000259" key="4">
    <source>
        <dbReference type="PROSITE" id="PS50043"/>
    </source>
</evidence>
<sequence length="215" mass="23389">MIAPQRVLIVDDHPVVRRGLRAMLEGEPWVRDVVEAATVEEAVKEAVSQQVDVVAMDVALPDGDGIDATRRIIQLCPRVNVLMVTYYDDEDRVARALRAGARGYVLKDTEPDTVVDALRTVANGGVVLGPRIGPDVLAALQRAPATLRPPFDTLTPREREILAGLVRGDSNPKIARHLNLSEKTVRNQLSIVFTKLGVADRVQAALLARDAGIEP</sequence>
<evidence type="ECO:0000313" key="6">
    <source>
        <dbReference type="EMBL" id="GFJ92438.1"/>
    </source>
</evidence>
<accession>A0A6V8LBP6</accession>
<comment type="caution">
    <text evidence="6">The sequence shown here is derived from an EMBL/GenBank/DDBJ whole genome shotgun (WGS) entry which is preliminary data.</text>
</comment>
<dbReference type="InterPro" id="IPR058245">
    <property type="entry name" value="NreC/VraR/RcsB-like_REC"/>
</dbReference>
<dbReference type="GO" id="GO:0003677">
    <property type="term" value="F:DNA binding"/>
    <property type="evidence" value="ECO:0007669"/>
    <property type="project" value="UniProtKB-KW"/>
</dbReference>
<proteinExistence type="predicted"/>
<feature type="domain" description="Response regulatory" evidence="5">
    <location>
        <begin position="6"/>
        <end position="122"/>
    </location>
</feature>
<dbReference type="SUPFAM" id="SSF46894">
    <property type="entry name" value="C-terminal effector domain of the bipartite response regulators"/>
    <property type="match status" value="1"/>
</dbReference>
<dbReference type="CDD" id="cd17535">
    <property type="entry name" value="REC_NarL-like"/>
    <property type="match status" value="1"/>
</dbReference>
<dbReference type="InterPro" id="IPR016032">
    <property type="entry name" value="Sig_transdc_resp-reg_C-effctor"/>
</dbReference>
<reference evidence="6 7" key="1">
    <citation type="submission" date="2020-03" db="EMBL/GenBank/DDBJ databases">
        <title>Whole genome shotgun sequence of Phytohabitans rumicis NBRC 108638.</title>
        <authorList>
            <person name="Komaki H."/>
            <person name="Tamura T."/>
        </authorList>
    </citation>
    <scope>NUCLEOTIDE SEQUENCE [LARGE SCALE GENOMIC DNA]</scope>
    <source>
        <strain evidence="6 7">NBRC 108638</strain>
    </source>
</reference>
<evidence type="ECO:0000256" key="1">
    <source>
        <dbReference type="ARBA" id="ARBA00022553"/>
    </source>
</evidence>
<keyword evidence="7" id="KW-1185">Reference proteome</keyword>
<dbReference type="GO" id="GO:0006355">
    <property type="term" value="P:regulation of DNA-templated transcription"/>
    <property type="evidence" value="ECO:0007669"/>
    <property type="project" value="InterPro"/>
</dbReference>
<dbReference type="Pfam" id="PF00196">
    <property type="entry name" value="GerE"/>
    <property type="match status" value="1"/>
</dbReference>
<dbReference type="PRINTS" id="PR00038">
    <property type="entry name" value="HTHLUXR"/>
</dbReference>
<dbReference type="Pfam" id="PF00072">
    <property type="entry name" value="Response_reg"/>
    <property type="match status" value="1"/>
</dbReference>
<dbReference type="InterPro" id="IPR039420">
    <property type="entry name" value="WalR-like"/>
</dbReference>
<evidence type="ECO:0000313" key="7">
    <source>
        <dbReference type="Proteomes" id="UP000482960"/>
    </source>
</evidence>
<dbReference type="PROSITE" id="PS50110">
    <property type="entry name" value="RESPONSE_REGULATORY"/>
    <property type="match status" value="1"/>
</dbReference>
<dbReference type="Proteomes" id="UP000482960">
    <property type="component" value="Unassembled WGS sequence"/>
</dbReference>
<feature type="modified residue" description="4-aspartylphosphate" evidence="3">
    <location>
        <position position="57"/>
    </location>
</feature>